<dbReference type="SUPFAM" id="SSF54534">
    <property type="entry name" value="FKBP-like"/>
    <property type="match status" value="1"/>
</dbReference>
<keyword evidence="6" id="KW-0175">Coiled coil</keyword>
<feature type="domain" description="PPIase FKBP-type" evidence="7">
    <location>
        <begin position="226"/>
        <end position="315"/>
    </location>
</feature>
<name>I4AGW7_BERLS</name>
<sequence length="330" mass="37048" precursor="true">MNSSYLYRFFLVALVGAVSWSCDSKSKEGEHKGMKYVVRENGSGEKINDSSIVQVQMRVFNSADSLLQETYKEEIPALVNLRDSNNRKMPLVEILSKGTVGDSVTIFTQSDSIYKGQNAANRPPFIPVGSLIRQEFRVVKNYTMEEYLAVQEQMKQKQQQMQQEYMEEMMKQQQEMQLQADSISKTQVEYIENTYFVEKGIKNFKKTESGLLYTIDKQGKTDIQKGDKVKVNYEGTLLETGEKFDSSFDKGKPIEFPIGVGQVIKGWDEGIMLIGRGGKGYLYIPSNLGYGAQGSQGAIGPNAMLVFKVEVMEEITKAQAEQGQNMGGGK</sequence>
<evidence type="ECO:0000256" key="4">
    <source>
        <dbReference type="ARBA" id="ARBA00023235"/>
    </source>
</evidence>
<evidence type="ECO:0000256" key="1">
    <source>
        <dbReference type="ARBA" id="ARBA00000971"/>
    </source>
</evidence>
<dbReference type="STRING" id="880071.Fleli_0742"/>
<dbReference type="OrthoDB" id="9814548at2"/>
<dbReference type="eggNOG" id="COG0545">
    <property type="taxonomic scope" value="Bacteria"/>
</dbReference>
<protein>
    <recommendedName>
        <fullName evidence="2 5">peptidylprolyl isomerase</fullName>
        <ecNumber evidence="2 5">5.2.1.8</ecNumber>
    </recommendedName>
</protein>
<keyword evidence="4 5" id="KW-0413">Isomerase</keyword>
<dbReference type="HOGENOM" id="CLU_047811_0_0_10"/>
<dbReference type="Pfam" id="PF00254">
    <property type="entry name" value="FKBP_C"/>
    <property type="match status" value="1"/>
</dbReference>
<dbReference type="EMBL" id="CP003345">
    <property type="protein sequence ID" value="AFM03202.1"/>
    <property type="molecule type" value="Genomic_DNA"/>
</dbReference>
<dbReference type="Gene3D" id="3.10.50.40">
    <property type="match status" value="1"/>
</dbReference>
<evidence type="ECO:0000313" key="9">
    <source>
        <dbReference type="Proteomes" id="UP000006054"/>
    </source>
</evidence>
<evidence type="ECO:0000259" key="7">
    <source>
        <dbReference type="PROSITE" id="PS50059"/>
    </source>
</evidence>
<accession>I4AGW7</accession>
<dbReference type="AlphaFoldDB" id="I4AGW7"/>
<keyword evidence="9" id="KW-1185">Reference proteome</keyword>
<keyword evidence="3 5" id="KW-0697">Rotamase</keyword>
<organism evidence="8 9">
    <name type="scientific">Bernardetia litoralis (strain ATCC 23117 / DSM 6794 / NBRC 15988 / NCIMB 1366 / Fx l1 / Sio-4)</name>
    <name type="common">Flexibacter litoralis</name>
    <dbReference type="NCBI Taxonomy" id="880071"/>
    <lineage>
        <taxon>Bacteria</taxon>
        <taxon>Pseudomonadati</taxon>
        <taxon>Bacteroidota</taxon>
        <taxon>Cytophagia</taxon>
        <taxon>Cytophagales</taxon>
        <taxon>Bernardetiaceae</taxon>
        <taxon>Bernardetia</taxon>
    </lineage>
</organism>
<evidence type="ECO:0000256" key="3">
    <source>
        <dbReference type="ARBA" id="ARBA00023110"/>
    </source>
</evidence>
<gene>
    <name evidence="8" type="ordered locus">Fleli_0742</name>
</gene>
<feature type="coiled-coil region" evidence="6">
    <location>
        <begin position="144"/>
        <end position="175"/>
    </location>
</feature>
<dbReference type="GO" id="GO:0003755">
    <property type="term" value="F:peptidyl-prolyl cis-trans isomerase activity"/>
    <property type="evidence" value="ECO:0007669"/>
    <property type="project" value="UniProtKB-KW"/>
</dbReference>
<reference evidence="9" key="1">
    <citation type="submission" date="2012-06" db="EMBL/GenBank/DDBJ databases">
        <title>The complete genome of Flexibacter litoralis DSM 6794.</title>
        <authorList>
            <person name="Lucas S."/>
            <person name="Copeland A."/>
            <person name="Lapidus A."/>
            <person name="Glavina del Rio T."/>
            <person name="Dalin E."/>
            <person name="Tice H."/>
            <person name="Bruce D."/>
            <person name="Goodwin L."/>
            <person name="Pitluck S."/>
            <person name="Peters L."/>
            <person name="Ovchinnikova G."/>
            <person name="Lu M."/>
            <person name="Kyrpides N."/>
            <person name="Mavromatis K."/>
            <person name="Ivanova N."/>
            <person name="Brettin T."/>
            <person name="Detter J.C."/>
            <person name="Han C."/>
            <person name="Larimer F."/>
            <person name="Land M."/>
            <person name="Hauser L."/>
            <person name="Markowitz V."/>
            <person name="Cheng J.-F."/>
            <person name="Hugenholtz P."/>
            <person name="Woyke T."/>
            <person name="Wu D."/>
            <person name="Spring S."/>
            <person name="Lang E."/>
            <person name="Kopitz M."/>
            <person name="Brambilla E."/>
            <person name="Klenk H.-P."/>
            <person name="Eisen J.A."/>
        </authorList>
    </citation>
    <scope>NUCLEOTIDE SEQUENCE [LARGE SCALE GENOMIC DNA]</scope>
    <source>
        <strain evidence="9">ATCC 23117 / DSM 6794 / NBRC 15988 / NCIMB 1366 / Sio-4</strain>
    </source>
</reference>
<dbReference type="Proteomes" id="UP000006054">
    <property type="component" value="Chromosome"/>
</dbReference>
<dbReference type="PATRIC" id="fig|880071.3.peg.714"/>
<evidence type="ECO:0000313" key="8">
    <source>
        <dbReference type="EMBL" id="AFM03202.1"/>
    </source>
</evidence>
<dbReference type="RefSeq" id="WP_014796660.1">
    <property type="nucleotide sequence ID" value="NC_018018.1"/>
</dbReference>
<dbReference type="InterPro" id="IPR046357">
    <property type="entry name" value="PPIase_dom_sf"/>
</dbReference>
<dbReference type="PANTHER" id="PTHR45779">
    <property type="entry name" value="PEPTIDYLPROLYL ISOMERASE"/>
    <property type="match status" value="1"/>
</dbReference>
<dbReference type="EC" id="5.2.1.8" evidence="2 5"/>
<dbReference type="PANTHER" id="PTHR45779:SF7">
    <property type="entry name" value="PEPTIDYLPROLYL ISOMERASE"/>
    <property type="match status" value="1"/>
</dbReference>
<evidence type="ECO:0000256" key="5">
    <source>
        <dbReference type="PROSITE-ProRule" id="PRU00277"/>
    </source>
</evidence>
<proteinExistence type="predicted"/>
<evidence type="ECO:0000256" key="6">
    <source>
        <dbReference type="SAM" id="Coils"/>
    </source>
</evidence>
<dbReference type="PROSITE" id="PS50059">
    <property type="entry name" value="FKBP_PPIASE"/>
    <property type="match status" value="1"/>
</dbReference>
<dbReference type="InterPro" id="IPR001179">
    <property type="entry name" value="PPIase_FKBP_dom"/>
</dbReference>
<evidence type="ECO:0000256" key="2">
    <source>
        <dbReference type="ARBA" id="ARBA00013194"/>
    </source>
</evidence>
<dbReference type="KEGG" id="fli:Fleli_0742"/>
<dbReference type="FunFam" id="3.10.50.40:FF:000006">
    <property type="entry name" value="Peptidyl-prolyl cis-trans isomerase"/>
    <property type="match status" value="1"/>
</dbReference>
<dbReference type="InterPro" id="IPR044609">
    <property type="entry name" value="FKBP2/11"/>
</dbReference>
<comment type="catalytic activity">
    <reaction evidence="1 5">
        <text>[protein]-peptidylproline (omega=180) = [protein]-peptidylproline (omega=0)</text>
        <dbReference type="Rhea" id="RHEA:16237"/>
        <dbReference type="Rhea" id="RHEA-COMP:10747"/>
        <dbReference type="Rhea" id="RHEA-COMP:10748"/>
        <dbReference type="ChEBI" id="CHEBI:83833"/>
        <dbReference type="ChEBI" id="CHEBI:83834"/>
        <dbReference type="EC" id="5.2.1.8"/>
    </reaction>
</comment>